<evidence type="ECO:0000313" key="2">
    <source>
        <dbReference type="EMBL" id="KTB41942.1"/>
    </source>
</evidence>
<dbReference type="GO" id="GO:0016301">
    <property type="term" value="F:kinase activity"/>
    <property type="evidence" value="ECO:0007669"/>
    <property type="project" value="UniProtKB-KW"/>
</dbReference>
<keyword evidence="2" id="KW-0808">Transferase</keyword>
<gene>
    <name evidence="2" type="ORF">WG66_5488</name>
</gene>
<dbReference type="Proteomes" id="UP000054988">
    <property type="component" value="Unassembled WGS sequence"/>
</dbReference>
<accession>A0A0W0G016</accession>
<comment type="caution">
    <text evidence="2">The sequence shown here is derived from an EMBL/GenBank/DDBJ whole genome shotgun (WGS) entry which is preliminary data.</text>
</comment>
<feature type="region of interest" description="Disordered" evidence="1">
    <location>
        <begin position="1"/>
        <end position="34"/>
    </location>
</feature>
<organism evidence="2 3">
    <name type="scientific">Moniliophthora roreri</name>
    <name type="common">Frosty pod rot fungus</name>
    <name type="synonym">Monilia roreri</name>
    <dbReference type="NCBI Taxonomy" id="221103"/>
    <lineage>
        <taxon>Eukaryota</taxon>
        <taxon>Fungi</taxon>
        <taxon>Dikarya</taxon>
        <taxon>Basidiomycota</taxon>
        <taxon>Agaricomycotina</taxon>
        <taxon>Agaricomycetes</taxon>
        <taxon>Agaricomycetidae</taxon>
        <taxon>Agaricales</taxon>
        <taxon>Marasmiineae</taxon>
        <taxon>Marasmiaceae</taxon>
        <taxon>Moniliophthora</taxon>
    </lineage>
</organism>
<protein>
    <submittedName>
        <fullName evidence="2">Putative kinase-like protein</fullName>
    </submittedName>
</protein>
<dbReference type="AlphaFoldDB" id="A0A0W0G016"/>
<dbReference type="EMBL" id="LATX01001411">
    <property type="protein sequence ID" value="KTB41942.1"/>
    <property type="molecule type" value="Genomic_DNA"/>
</dbReference>
<reference evidence="2 3" key="1">
    <citation type="submission" date="2015-12" db="EMBL/GenBank/DDBJ databases">
        <title>Draft genome sequence of Moniliophthora roreri, the causal agent of frosty pod rot of cacao.</title>
        <authorList>
            <person name="Aime M.C."/>
            <person name="Diaz-Valderrama J.R."/>
            <person name="Kijpornyongpan T."/>
            <person name="Phillips-Mora W."/>
        </authorList>
    </citation>
    <scope>NUCLEOTIDE SEQUENCE [LARGE SCALE GENOMIC DNA]</scope>
    <source>
        <strain evidence="2 3">MCA 2952</strain>
    </source>
</reference>
<sequence length="126" mass="14490">MEKKKNSIPAVAEEYVSRRRQARPTGGGPVPLRMQKRPRKLWGSELEQQLSLVSAPFKWVQVELSDDGLKGALRRDKLELRGEEDLQVQVLKREMKLLKDLNRPHIGKRGPLPDEEAQKLMSQILD</sequence>
<feature type="region of interest" description="Disordered" evidence="1">
    <location>
        <begin position="102"/>
        <end position="126"/>
    </location>
</feature>
<keyword evidence="2" id="KW-0418">Kinase</keyword>
<evidence type="ECO:0000313" key="3">
    <source>
        <dbReference type="Proteomes" id="UP000054988"/>
    </source>
</evidence>
<proteinExistence type="predicted"/>
<name>A0A0W0G016_MONRR</name>
<evidence type="ECO:0000256" key="1">
    <source>
        <dbReference type="SAM" id="MobiDB-lite"/>
    </source>
</evidence>